<accession>A0A4P2PYX7</accession>
<dbReference type="Proteomes" id="UP000295781">
    <property type="component" value="Chromosome"/>
</dbReference>
<proteinExistence type="predicted"/>
<organism evidence="1 2">
    <name type="scientific">Sorangium cellulosum</name>
    <name type="common">Polyangium cellulosum</name>
    <dbReference type="NCBI Taxonomy" id="56"/>
    <lineage>
        <taxon>Bacteria</taxon>
        <taxon>Pseudomonadati</taxon>
        <taxon>Myxococcota</taxon>
        <taxon>Polyangia</taxon>
        <taxon>Polyangiales</taxon>
        <taxon>Polyangiaceae</taxon>
        <taxon>Sorangium</taxon>
    </lineage>
</organism>
<dbReference type="AlphaFoldDB" id="A0A4P2PYX7"/>
<gene>
    <name evidence="1" type="ORF">SOCEGT47_025800</name>
</gene>
<name>A0A4P2PYX7_SORCE</name>
<evidence type="ECO:0000313" key="2">
    <source>
        <dbReference type="Proteomes" id="UP000295781"/>
    </source>
</evidence>
<protein>
    <submittedName>
        <fullName evidence="1">Uncharacterized protein</fullName>
    </submittedName>
</protein>
<sequence length="239" mass="26126">MPVALGGFDGTGKKQDHWLLAGYALEDYLARSLPVRGRMRGEILCVGARVDERIYLETVARSIGRRHRTALRRSPFERVEPAVGATFLASHSLHESVLSDVRSFYRSHPFASLDLAGTIDLDVDDPGGHPWDRAFRELAPAGDDFGREAVPFVSLMVLRSPEQADSTVIIVWSESSVWLREGGALGGRIGPRAADENLARLAGFVRCLAREAEHVQLHVPVGSPAAAERERLSDALLAP</sequence>
<reference evidence="1 2" key="1">
    <citation type="submission" date="2015-09" db="EMBL/GenBank/DDBJ databases">
        <title>Sorangium comparison.</title>
        <authorList>
            <person name="Zaburannyi N."/>
            <person name="Bunk B."/>
            <person name="Overmann J."/>
            <person name="Mueller R."/>
        </authorList>
    </citation>
    <scope>NUCLEOTIDE SEQUENCE [LARGE SCALE GENOMIC DNA]</scope>
    <source>
        <strain evidence="1 2">So ceGT47</strain>
    </source>
</reference>
<dbReference type="EMBL" id="CP012670">
    <property type="protein sequence ID" value="AUX22079.1"/>
    <property type="molecule type" value="Genomic_DNA"/>
</dbReference>
<evidence type="ECO:0000313" key="1">
    <source>
        <dbReference type="EMBL" id="AUX22079.1"/>
    </source>
</evidence>